<dbReference type="AlphaFoldDB" id="A0A5B7FRY0"/>
<protein>
    <submittedName>
        <fullName evidence="2">Uncharacterized protein</fullName>
    </submittedName>
</protein>
<dbReference type="EMBL" id="VSRR010007879">
    <property type="protein sequence ID" value="MPC47698.1"/>
    <property type="molecule type" value="Genomic_DNA"/>
</dbReference>
<evidence type="ECO:0000313" key="2">
    <source>
        <dbReference type="EMBL" id="MPC47698.1"/>
    </source>
</evidence>
<feature type="region of interest" description="Disordered" evidence="1">
    <location>
        <begin position="1"/>
        <end position="43"/>
    </location>
</feature>
<evidence type="ECO:0000256" key="1">
    <source>
        <dbReference type="SAM" id="MobiDB-lite"/>
    </source>
</evidence>
<name>A0A5B7FRY0_PORTR</name>
<sequence length="62" mass="6642">MTSEGPPTGFNSVPEAPPRKTPEYLLQESSPKEPRRGQGCQGCQGCGTTKQCSVLVSQLSYL</sequence>
<feature type="compositionally biased region" description="Polar residues" evidence="1">
    <location>
        <begin position="1"/>
        <end position="11"/>
    </location>
</feature>
<evidence type="ECO:0000313" key="3">
    <source>
        <dbReference type="Proteomes" id="UP000324222"/>
    </source>
</evidence>
<organism evidence="2 3">
    <name type="scientific">Portunus trituberculatus</name>
    <name type="common">Swimming crab</name>
    <name type="synonym">Neptunus trituberculatus</name>
    <dbReference type="NCBI Taxonomy" id="210409"/>
    <lineage>
        <taxon>Eukaryota</taxon>
        <taxon>Metazoa</taxon>
        <taxon>Ecdysozoa</taxon>
        <taxon>Arthropoda</taxon>
        <taxon>Crustacea</taxon>
        <taxon>Multicrustacea</taxon>
        <taxon>Malacostraca</taxon>
        <taxon>Eumalacostraca</taxon>
        <taxon>Eucarida</taxon>
        <taxon>Decapoda</taxon>
        <taxon>Pleocyemata</taxon>
        <taxon>Brachyura</taxon>
        <taxon>Eubrachyura</taxon>
        <taxon>Portunoidea</taxon>
        <taxon>Portunidae</taxon>
        <taxon>Portuninae</taxon>
        <taxon>Portunus</taxon>
    </lineage>
</organism>
<proteinExistence type="predicted"/>
<gene>
    <name evidence="2" type="ORF">E2C01_041452</name>
</gene>
<accession>A0A5B7FRY0</accession>
<reference evidence="2 3" key="1">
    <citation type="submission" date="2019-05" db="EMBL/GenBank/DDBJ databases">
        <title>Another draft genome of Portunus trituberculatus and its Hox gene families provides insights of decapod evolution.</title>
        <authorList>
            <person name="Jeong J.-H."/>
            <person name="Song I."/>
            <person name="Kim S."/>
            <person name="Choi T."/>
            <person name="Kim D."/>
            <person name="Ryu S."/>
            <person name="Kim W."/>
        </authorList>
    </citation>
    <scope>NUCLEOTIDE SEQUENCE [LARGE SCALE GENOMIC DNA]</scope>
    <source>
        <tissue evidence="2">Muscle</tissue>
    </source>
</reference>
<keyword evidence="3" id="KW-1185">Reference proteome</keyword>
<comment type="caution">
    <text evidence="2">The sequence shown here is derived from an EMBL/GenBank/DDBJ whole genome shotgun (WGS) entry which is preliminary data.</text>
</comment>
<dbReference type="Proteomes" id="UP000324222">
    <property type="component" value="Unassembled WGS sequence"/>
</dbReference>